<evidence type="ECO:0000313" key="2">
    <source>
        <dbReference type="EMBL" id="KDO23359.1"/>
    </source>
</evidence>
<reference evidence="2 3" key="1">
    <citation type="journal article" date="2013" name="PLoS Genet.">
        <title>Distinctive expansion of potential virulence genes in the genome of the oomycete fish pathogen Saprolegnia parasitica.</title>
        <authorList>
            <person name="Jiang R.H."/>
            <person name="de Bruijn I."/>
            <person name="Haas B.J."/>
            <person name="Belmonte R."/>
            <person name="Lobach L."/>
            <person name="Christie J."/>
            <person name="van den Ackerveken G."/>
            <person name="Bottin A."/>
            <person name="Bulone V."/>
            <person name="Diaz-Moreno S.M."/>
            <person name="Dumas B."/>
            <person name="Fan L."/>
            <person name="Gaulin E."/>
            <person name="Govers F."/>
            <person name="Grenville-Briggs L.J."/>
            <person name="Horner N.R."/>
            <person name="Levin J.Z."/>
            <person name="Mammella M."/>
            <person name="Meijer H.J."/>
            <person name="Morris P."/>
            <person name="Nusbaum C."/>
            <person name="Oome S."/>
            <person name="Phillips A.J."/>
            <person name="van Rooyen D."/>
            <person name="Rzeszutek E."/>
            <person name="Saraiva M."/>
            <person name="Secombes C.J."/>
            <person name="Seidl M.F."/>
            <person name="Snel B."/>
            <person name="Stassen J.H."/>
            <person name="Sykes S."/>
            <person name="Tripathy S."/>
            <person name="van den Berg H."/>
            <person name="Vega-Arreguin J.C."/>
            <person name="Wawra S."/>
            <person name="Young S.K."/>
            <person name="Zeng Q."/>
            <person name="Dieguez-Uribeondo J."/>
            <person name="Russ C."/>
            <person name="Tyler B.M."/>
            <person name="van West P."/>
        </authorList>
    </citation>
    <scope>NUCLEOTIDE SEQUENCE [LARGE SCALE GENOMIC DNA]</scope>
    <source>
        <strain evidence="2 3">CBS 223.65</strain>
    </source>
</reference>
<dbReference type="KEGG" id="spar:SPRG_11451"/>
<keyword evidence="1" id="KW-1133">Transmembrane helix</keyword>
<keyword evidence="1" id="KW-0812">Transmembrane</keyword>
<feature type="transmembrane region" description="Helical" evidence="1">
    <location>
        <begin position="98"/>
        <end position="118"/>
    </location>
</feature>
<proteinExistence type="predicted"/>
<dbReference type="GeneID" id="24133487"/>
<keyword evidence="1" id="KW-0472">Membrane</keyword>
<dbReference type="Proteomes" id="UP000030745">
    <property type="component" value="Unassembled WGS sequence"/>
</dbReference>
<dbReference type="AlphaFoldDB" id="A0A067BXV4"/>
<keyword evidence="3" id="KW-1185">Reference proteome</keyword>
<evidence type="ECO:0000313" key="3">
    <source>
        <dbReference type="Proteomes" id="UP000030745"/>
    </source>
</evidence>
<organism evidence="2 3">
    <name type="scientific">Saprolegnia parasitica (strain CBS 223.65)</name>
    <dbReference type="NCBI Taxonomy" id="695850"/>
    <lineage>
        <taxon>Eukaryota</taxon>
        <taxon>Sar</taxon>
        <taxon>Stramenopiles</taxon>
        <taxon>Oomycota</taxon>
        <taxon>Saprolegniomycetes</taxon>
        <taxon>Saprolegniales</taxon>
        <taxon>Saprolegniaceae</taxon>
        <taxon>Saprolegnia</taxon>
    </lineage>
</organism>
<dbReference type="RefSeq" id="XP_012205850.1">
    <property type="nucleotide sequence ID" value="XM_012350460.1"/>
</dbReference>
<sequence>MRPSVQTPTGSSIGSGSHSPGHFILNVTVTTNMPGALRRLSRLATSTDLEVKWGARFRRPLLVWVYVQHLMTFVYFGLLGAMHLTLDLGMRVAMRSYASGPSGALLVLTGVLHCWPFLPQRGA</sequence>
<name>A0A067BXV4_SAPPC</name>
<gene>
    <name evidence="2" type="ORF">SPRG_11451</name>
</gene>
<dbReference type="VEuPathDB" id="FungiDB:SPRG_11451"/>
<dbReference type="EMBL" id="KK583254">
    <property type="protein sequence ID" value="KDO23359.1"/>
    <property type="molecule type" value="Genomic_DNA"/>
</dbReference>
<evidence type="ECO:0000256" key="1">
    <source>
        <dbReference type="SAM" id="Phobius"/>
    </source>
</evidence>
<accession>A0A067BXV4</accession>
<feature type="transmembrane region" description="Helical" evidence="1">
    <location>
        <begin position="61"/>
        <end position="86"/>
    </location>
</feature>
<protein>
    <submittedName>
        <fullName evidence="2">Uncharacterized protein</fullName>
    </submittedName>
</protein>